<protein>
    <submittedName>
        <fullName evidence="1">Uncharacterized protein</fullName>
    </submittedName>
</protein>
<comment type="caution">
    <text evidence="1">The sequence shown here is derived from an EMBL/GenBank/DDBJ whole genome shotgun (WGS) entry which is preliminary data.</text>
</comment>
<name>A0A367KQW2_RHIST</name>
<gene>
    <name evidence="1" type="ORF">CU098_012677</name>
</gene>
<proteinExistence type="predicted"/>
<evidence type="ECO:0000313" key="2">
    <source>
        <dbReference type="Proteomes" id="UP000253551"/>
    </source>
</evidence>
<dbReference type="AlphaFoldDB" id="A0A367KQW2"/>
<accession>A0A367KQW2</accession>
<keyword evidence="2" id="KW-1185">Reference proteome</keyword>
<organism evidence="1 2">
    <name type="scientific">Rhizopus stolonifer</name>
    <name type="common">Rhizopus nigricans</name>
    <dbReference type="NCBI Taxonomy" id="4846"/>
    <lineage>
        <taxon>Eukaryota</taxon>
        <taxon>Fungi</taxon>
        <taxon>Fungi incertae sedis</taxon>
        <taxon>Mucoromycota</taxon>
        <taxon>Mucoromycotina</taxon>
        <taxon>Mucoromycetes</taxon>
        <taxon>Mucorales</taxon>
        <taxon>Mucorineae</taxon>
        <taxon>Rhizopodaceae</taxon>
        <taxon>Rhizopus</taxon>
    </lineage>
</organism>
<dbReference type="EMBL" id="PJQM01000640">
    <property type="protein sequence ID" value="RCI04579.1"/>
    <property type="molecule type" value="Genomic_DNA"/>
</dbReference>
<evidence type="ECO:0000313" key="1">
    <source>
        <dbReference type="EMBL" id="RCI04579.1"/>
    </source>
</evidence>
<reference evidence="1 2" key="1">
    <citation type="journal article" date="2018" name="G3 (Bethesda)">
        <title>Phylogenetic and Phylogenomic Definition of Rhizopus Species.</title>
        <authorList>
            <person name="Gryganskyi A.P."/>
            <person name="Golan J."/>
            <person name="Dolatabadi S."/>
            <person name="Mondo S."/>
            <person name="Robb S."/>
            <person name="Idnurm A."/>
            <person name="Muszewska A."/>
            <person name="Steczkiewicz K."/>
            <person name="Masonjones S."/>
            <person name="Liao H.L."/>
            <person name="Gajdeczka M.T."/>
            <person name="Anike F."/>
            <person name="Vuek A."/>
            <person name="Anishchenko I.M."/>
            <person name="Voigt K."/>
            <person name="de Hoog G.S."/>
            <person name="Smith M.E."/>
            <person name="Heitman J."/>
            <person name="Vilgalys R."/>
            <person name="Stajich J.E."/>
        </authorList>
    </citation>
    <scope>NUCLEOTIDE SEQUENCE [LARGE SCALE GENOMIC DNA]</scope>
    <source>
        <strain evidence="1 2">LSU 92-RS-03</strain>
    </source>
</reference>
<dbReference type="Proteomes" id="UP000253551">
    <property type="component" value="Unassembled WGS sequence"/>
</dbReference>
<sequence>MVNPIVKASDPIEPSQTGNTMIERMRERHRNQVKMAALKRHQDLLPYALQRPPEDMAHVYTGNFPPCAFHSPYDLEQSNGPMVEDLQKRQLRTVRSNLSFQKQPENGLLNTDQPYQQKQHQLYQQFYQMQYMAPNNNELMIIKNQQIFQQQQAYQYEQLRLMQQQHYMSMYYQPKSSKSTGYRAMFDRGHGDVPEALPLLDRKERRFRDWENQAFSGNY</sequence>